<dbReference type="RefSeq" id="WP_258542669.1">
    <property type="nucleotide sequence ID" value="NZ_OU015584.1"/>
</dbReference>
<organism evidence="4 5">
    <name type="scientific">Parvicella tangerina</name>
    <dbReference type="NCBI Taxonomy" id="2829795"/>
    <lineage>
        <taxon>Bacteria</taxon>
        <taxon>Pseudomonadati</taxon>
        <taxon>Bacteroidota</taxon>
        <taxon>Flavobacteriia</taxon>
        <taxon>Flavobacteriales</taxon>
        <taxon>Parvicellaceae</taxon>
        <taxon>Parvicella</taxon>
    </lineage>
</organism>
<evidence type="ECO:0000313" key="5">
    <source>
        <dbReference type="Proteomes" id="UP000683507"/>
    </source>
</evidence>
<accession>A0A916JPK3</accession>
<proteinExistence type="predicted"/>
<dbReference type="KEGG" id="ptan:CRYO30217_02439"/>
<dbReference type="InterPro" id="IPR026444">
    <property type="entry name" value="Secre_tail"/>
</dbReference>
<evidence type="ECO:0000256" key="2">
    <source>
        <dbReference type="SAM" id="SignalP"/>
    </source>
</evidence>
<dbReference type="NCBIfam" id="TIGR04183">
    <property type="entry name" value="Por_Secre_tail"/>
    <property type="match status" value="1"/>
</dbReference>
<dbReference type="EMBL" id="OU015584">
    <property type="protein sequence ID" value="CAG5084336.1"/>
    <property type="molecule type" value="Genomic_DNA"/>
</dbReference>
<evidence type="ECO:0000259" key="3">
    <source>
        <dbReference type="Pfam" id="PF18962"/>
    </source>
</evidence>
<keyword evidence="5" id="KW-1185">Reference proteome</keyword>
<feature type="signal peptide" evidence="2">
    <location>
        <begin position="1"/>
        <end position="18"/>
    </location>
</feature>
<feature type="chain" id="PRO_5036788886" description="Secretion system C-terminal sorting domain-containing protein" evidence="2">
    <location>
        <begin position="19"/>
        <end position="748"/>
    </location>
</feature>
<dbReference type="Pfam" id="PF18962">
    <property type="entry name" value="Por_Secre_tail"/>
    <property type="match status" value="1"/>
</dbReference>
<dbReference type="Proteomes" id="UP000683507">
    <property type="component" value="Chromosome"/>
</dbReference>
<keyword evidence="1 2" id="KW-0732">Signal</keyword>
<reference evidence="4" key="1">
    <citation type="submission" date="2021-04" db="EMBL/GenBank/DDBJ databases">
        <authorList>
            <person name="Rodrigo-Torres L."/>
            <person name="Arahal R. D."/>
            <person name="Lucena T."/>
        </authorList>
    </citation>
    <scope>NUCLEOTIDE SEQUENCE</scope>
    <source>
        <strain evidence="4">AS29M-1</strain>
    </source>
</reference>
<evidence type="ECO:0000256" key="1">
    <source>
        <dbReference type="ARBA" id="ARBA00022729"/>
    </source>
</evidence>
<feature type="domain" description="Secretion system C-terminal sorting" evidence="3">
    <location>
        <begin position="677"/>
        <end position="746"/>
    </location>
</feature>
<evidence type="ECO:0000313" key="4">
    <source>
        <dbReference type="EMBL" id="CAG5084336.1"/>
    </source>
</evidence>
<name>A0A916JPK3_9FLAO</name>
<protein>
    <recommendedName>
        <fullName evidence="3">Secretion system C-terminal sorting domain-containing protein</fullName>
    </recommendedName>
</protein>
<gene>
    <name evidence="4" type="ORF">CRYO30217_02439</name>
</gene>
<sequence>MKFLTLIISLSLTFSLFAQEEELVPLSVNSNIYKPQEEKTGNVHNLYVYEYDTLDLPFLDDFSEDHFPDFDASPNDANVTPQTYFRIAIGGSPVPMGSLYMEDTTYHYQYDTVAGFGEDSIVLTSQTPLPDQTAEIFDIDNYPVTSSMESLWPNYNIYDSVWTTSTDFDTVFIDSINADIYQDSSTIYFVASTAADTNVFWQDIYAYHNYTYATNIQTLGVVSFDGLDENGYPYDFSSVSTKGKADVLTSKPIDMSGLTAADSVYLSFLIEPGGHGEMPDNSDSLVLAFWSPLTQEWNTIENISGYNSSSFKTHLVKITSGIYFQDGFQFRFTSYGSLAGSLDVWHLDYVHLDKLRSYEDTITSDWAFSEPSPSFIADYTSMPWPHYEFAPEANMISNYTALTYNSADQSPLINPCEMNLFFDGNNLETVPYAITTPNVPSKSFFGMDYTIPTSFWFDTIMADTCADFQVELFIDNNGLAGSDIAANDTLRHTQHFSNYYSYDDGTAEAAYGLVQSGALLAYQFNLKPGLSDTIRAISMHFSPNSHNVSSNTFFLQIWDDNGGEPGNLIYSTDDVIPTLYTPEYNIGNNGFYEYVLPEKVLVSGTYYVGWKQSSADRLNIGFDKNINNQDKIFYKTSSNWNNTGFEGSLMMRPVFVSDKDLMLSITEHKEWLPEIIVYPNPSTTSFRIGGDLAHVARVQLIDLQGRILLEDSNIYREFPTNSLPNGIYLLKIYSTDNQSIQKKIIVSH</sequence>
<dbReference type="AlphaFoldDB" id="A0A916JPK3"/>